<dbReference type="KEGG" id="hdt:HYPDE_39193"/>
<evidence type="ECO:0000256" key="1">
    <source>
        <dbReference type="SAM" id="MobiDB-lite"/>
    </source>
</evidence>
<gene>
    <name evidence="2" type="ORF">HYPDE_39193</name>
</gene>
<dbReference type="Pfam" id="PF10636">
    <property type="entry name" value="hemP"/>
    <property type="match status" value="1"/>
</dbReference>
<name>N0B908_9HYPH</name>
<dbReference type="STRING" id="670307.HYPDE_39193"/>
<organism evidence="2 3">
    <name type="scientific">Hyphomicrobium denitrificans 1NES1</name>
    <dbReference type="NCBI Taxonomy" id="670307"/>
    <lineage>
        <taxon>Bacteria</taxon>
        <taxon>Pseudomonadati</taxon>
        <taxon>Pseudomonadota</taxon>
        <taxon>Alphaproteobacteria</taxon>
        <taxon>Hyphomicrobiales</taxon>
        <taxon>Hyphomicrobiaceae</taxon>
        <taxon>Hyphomicrobium</taxon>
    </lineage>
</organism>
<evidence type="ECO:0000313" key="2">
    <source>
        <dbReference type="EMBL" id="AGK59508.1"/>
    </source>
</evidence>
<keyword evidence="3" id="KW-1185">Reference proteome</keyword>
<evidence type="ECO:0000313" key="3">
    <source>
        <dbReference type="Proteomes" id="UP000005952"/>
    </source>
</evidence>
<feature type="compositionally biased region" description="Basic and acidic residues" evidence="1">
    <location>
        <begin position="10"/>
        <end position="21"/>
    </location>
</feature>
<reference evidence="2 3" key="1">
    <citation type="journal article" date="2013" name="Genome Announc.">
        <title>Genome sequences for three denitrifying bacterial strains isolated from a uranium- and nitrate-contaminated subsurface environment.</title>
        <authorList>
            <person name="Venkatramanan R."/>
            <person name="Prakash O."/>
            <person name="Woyke T."/>
            <person name="Chain P."/>
            <person name="Goodwin L.A."/>
            <person name="Watson D."/>
            <person name="Brooks S."/>
            <person name="Kostka J.E."/>
            <person name="Green S.J."/>
        </authorList>
    </citation>
    <scope>NUCLEOTIDE SEQUENCE [LARGE SCALE GENOMIC DNA]</scope>
    <source>
        <strain evidence="2 3">1NES1</strain>
    </source>
</reference>
<dbReference type="AlphaFoldDB" id="N0B908"/>
<dbReference type="Gene3D" id="2.10.70.10">
    <property type="entry name" value="Complement Module, domain 1"/>
    <property type="match status" value="1"/>
</dbReference>
<dbReference type="InterPro" id="IPR019600">
    <property type="entry name" value="Hemin_uptake_protein_HemP"/>
</dbReference>
<accession>N0B908</accession>
<dbReference type="EMBL" id="CP005587">
    <property type="protein sequence ID" value="AGK59508.1"/>
    <property type="molecule type" value="Genomic_DNA"/>
</dbReference>
<dbReference type="Proteomes" id="UP000005952">
    <property type="component" value="Chromosome"/>
</dbReference>
<protein>
    <submittedName>
        <fullName evidence="2">Hemic uptake protein hemP</fullName>
    </submittedName>
</protein>
<feature type="region of interest" description="Disordered" evidence="1">
    <location>
        <begin position="1"/>
        <end position="34"/>
    </location>
</feature>
<dbReference type="HOGENOM" id="CLU_178563_3_2_5"/>
<dbReference type="OrthoDB" id="7870498at2"/>
<proteinExistence type="predicted"/>
<sequence length="77" mass="8735">MGRERRRLIGRWDKDVPEKTETPVPAATGDAGAAARSSLTRYLVSELMRGEREVILEHRGQDYRLRITEAGKLILSK</sequence>